<keyword evidence="1" id="KW-1133">Transmembrane helix</keyword>
<dbReference type="AlphaFoldDB" id="A0A0L8AGN7"/>
<comment type="caution">
    <text evidence="3">The sequence shown here is derived from an EMBL/GenBank/DDBJ whole genome shotgun (WGS) entry which is preliminary data.</text>
</comment>
<keyword evidence="1" id="KW-0812">Transmembrane</keyword>
<dbReference type="SMART" id="SM00850">
    <property type="entry name" value="LytTR"/>
    <property type="match status" value="1"/>
</dbReference>
<proteinExistence type="predicted"/>
<protein>
    <submittedName>
        <fullName evidence="3">Transcriptional regulator</fullName>
    </submittedName>
</protein>
<feature type="transmembrane region" description="Helical" evidence="1">
    <location>
        <begin position="116"/>
        <end position="140"/>
    </location>
</feature>
<dbReference type="Gene3D" id="2.40.50.1020">
    <property type="entry name" value="LytTr DNA-binding domain"/>
    <property type="match status" value="1"/>
</dbReference>
<dbReference type="GO" id="GO:0003677">
    <property type="term" value="F:DNA binding"/>
    <property type="evidence" value="ECO:0007669"/>
    <property type="project" value="InterPro"/>
</dbReference>
<feature type="transmembrane region" description="Helical" evidence="1">
    <location>
        <begin position="12"/>
        <end position="32"/>
    </location>
</feature>
<dbReference type="PROSITE" id="PS50930">
    <property type="entry name" value="HTH_LYTTR"/>
    <property type="match status" value="1"/>
</dbReference>
<evidence type="ECO:0000259" key="2">
    <source>
        <dbReference type="PROSITE" id="PS50930"/>
    </source>
</evidence>
<feature type="transmembrane region" description="Helical" evidence="1">
    <location>
        <begin position="52"/>
        <end position="72"/>
    </location>
</feature>
<feature type="transmembrane region" description="Helical" evidence="1">
    <location>
        <begin position="84"/>
        <end position="104"/>
    </location>
</feature>
<organism evidence="3 4">
    <name type="scientific">Roseivirga seohaensis subsp. aquiponti</name>
    <dbReference type="NCBI Taxonomy" id="1566026"/>
    <lineage>
        <taxon>Bacteria</taxon>
        <taxon>Pseudomonadati</taxon>
        <taxon>Bacteroidota</taxon>
        <taxon>Cytophagia</taxon>
        <taxon>Cytophagales</taxon>
        <taxon>Roseivirgaceae</taxon>
        <taxon>Roseivirga</taxon>
    </lineage>
</organism>
<dbReference type="EMBL" id="JSVA01000023">
    <property type="protein sequence ID" value="KOF01461.1"/>
    <property type="molecule type" value="Genomic_DNA"/>
</dbReference>
<evidence type="ECO:0000313" key="4">
    <source>
        <dbReference type="Proteomes" id="UP000036908"/>
    </source>
</evidence>
<name>A0A0L8AGN7_9BACT</name>
<accession>A0A0L8AGN7</accession>
<evidence type="ECO:0000313" key="3">
    <source>
        <dbReference type="EMBL" id="KOF01461.1"/>
    </source>
</evidence>
<keyword evidence="4" id="KW-1185">Reference proteome</keyword>
<evidence type="ECO:0000256" key="1">
    <source>
        <dbReference type="SAM" id="Phobius"/>
    </source>
</evidence>
<feature type="domain" description="HTH LytTR-type" evidence="2">
    <location>
        <begin position="157"/>
        <end position="262"/>
    </location>
</feature>
<sequence length="265" mass="30647">MLKQHYPFDPSIKHHVLIALGLAVWVFVFLFFTEPLDVGQLDLNEKLAYLPLYGFFGSICYLICLPFQYWLFKKVGQWPIWAELTFMSFVIIIGFVATRLVYYYLVVDSDPYAYTISYFATAIYLPAALTVFPIVAIGRWSFGKYKEKRLENDKIEIKGTGNYESLRLQLNDLICIQSSDNYVEVTFDEGGNLKTQLIRNKLTAVEEQRPELIRTHRSFLINAYHFRQWKTGNRKVNVMLTGDIEIPVSKTYQAAVEAAVNSTTE</sequence>
<dbReference type="OrthoDB" id="1118393at2"/>
<dbReference type="Proteomes" id="UP000036908">
    <property type="component" value="Unassembled WGS sequence"/>
</dbReference>
<reference evidence="4" key="1">
    <citation type="submission" date="2014-11" db="EMBL/GenBank/DDBJ databases">
        <title>Genome sequencing of Roseivirga sp. D-25.</title>
        <authorList>
            <person name="Selvaratnam C."/>
            <person name="Thevarajoo S."/>
            <person name="Goh K.M."/>
            <person name="Eee R."/>
            <person name="Chan K.-G."/>
            <person name="Chong C.S."/>
        </authorList>
    </citation>
    <scope>NUCLEOTIDE SEQUENCE [LARGE SCALE GENOMIC DNA]</scope>
    <source>
        <strain evidence="4">D-25</strain>
    </source>
</reference>
<dbReference type="InterPro" id="IPR007492">
    <property type="entry name" value="LytTR_DNA-bd_dom"/>
</dbReference>
<gene>
    <name evidence="3" type="ORF">OB69_17245</name>
</gene>
<dbReference type="Pfam" id="PF04397">
    <property type="entry name" value="LytTR"/>
    <property type="match status" value="1"/>
</dbReference>
<keyword evidence="1" id="KW-0472">Membrane</keyword>
<dbReference type="PATRIC" id="fig|1566026.4.peg.1890"/>
<dbReference type="RefSeq" id="WP_053225004.1">
    <property type="nucleotide sequence ID" value="NZ_JSVA01000023.1"/>
</dbReference>